<dbReference type="GO" id="GO:0016787">
    <property type="term" value="F:hydrolase activity"/>
    <property type="evidence" value="ECO:0007669"/>
    <property type="project" value="UniProtKB-KW"/>
</dbReference>
<dbReference type="SUPFAM" id="SSF102522">
    <property type="entry name" value="Bacterial fluorinating enzyme, N-terminal domain"/>
    <property type="match status" value="1"/>
</dbReference>
<evidence type="ECO:0000256" key="1">
    <source>
        <dbReference type="ARBA" id="ARBA00022691"/>
    </source>
</evidence>
<dbReference type="EMBL" id="JANUCT010000006">
    <property type="protein sequence ID" value="MCS3903172.1"/>
    <property type="molecule type" value="Genomic_DNA"/>
</dbReference>
<dbReference type="PANTHER" id="PTHR35092">
    <property type="entry name" value="CHLORINASE MJ1651"/>
    <property type="match status" value="1"/>
</dbReference>
<feature type="domain" description="S-adenosyl-l-methionine hydroxide adenosyltransferase N-terminal" evidence="3">
    <location>
        <begin position="21"/>
        <end position="160"/>
    </location>
</feature>
<dbReference type="Gene3D" id="2.40.30.90">
    <property type="entry name" value="Bacterial fluorinating enzyme like"/>
    <property type="match status" value="1"/>
</dbReference>
<organism evidence="5 6">
    <name type="scientific">Methylohalomonas lacus</name>
    <dbReference type="NCBI Taxonomy" id="398773"/>
    <lineage>
        <taxon>Bacteria</taxon>
        <taxon>Pseudomonadati</taxon>
        <taxon>Pseudomonadota</taxon>
        <taxon>Gammaproteobacteria</taxon>
        <taxon>Methylohalomonadales</taxon>
        <taxon>Methylohalomonadaceae</taxon>
        <taxon>Methylohalomonas</taxon>
    </lineage>
</organism>
<dbReference type="Pfam" id="PF20257">
    <property type="entry name" value="SAM_HAT_C"/>
    <property type="match status" value="1"/>
</dbReference>
<keyword evidence="5" id="KW-0378">Hydrolase</keyword>
<evidence type="ECO:0000259" key="4">
    <source>
        <dbReference type="Pfam" id="PF20257"/>
    </source>
</evidence>
<comment type="caution">
    <text evidence="5">The sequence shown here is derived from an EMBL/GenBank/DDBJ whole genome shotgun (WGS) entry which is preliminary data.</text>
</comment>
<dbReference type="PANTHER" id="PTHR35092:SF1">
    <property type="entry name" value="CHLORINASE MJ1651"/>
    <property type="match status" value="1"/>
</dbReference>
<evidence type="ECO:0000256" key="2">
    <source>
        <dbReference type="ARBA" id="ARBA00024035"/>
    </source>
</evidence>
<sequence>MTNEIRDTRYEIRDTRYEPMIVLFTDYGLTGPYTGQLEIMLRSCAPDTPVINLCADVPRQDPKAAAYLLAALRQSLPQAAVWLCVVDPGVGTWTDQPVMLNLDGKWFVGPDNGLFDIVGRRARQCSGYVISWRPDVLSNSFHGRDLYAPVAAELAQGRHPAAEACNWQPRHQWPDDLNEVIYIDAFGNAMTGMRATSLDRSAELVINGDALCHAATFAEVEPGVAFWYENSNGLVEIAVNQGSAEAALDLEVGSSFVVALSG</sequence>
<dbReference type="Gene3D" id="3.40.50.10790">
    <property type="entry name" value="S-adenosyl-l-methionine hydroxide adenosyltransferase, N-terminal"/>
    <property type="match status" value="1"/>
</dbReference>
<proteinExistence type="inferred from homology"/>
<dbReference type="SUPFAM" id="SSF101852">
    <property type="entry name" value="Bacterial fluorinating enzyme, C-terminal domain"/>
    <property type="match status" value="1"/>
</dbReference>
<gene>
    <name evidence="5" type="ORF">J2T55_001189</name>
</gene>
<comment type="similarity">
    <text evidence="2">Belongs to the SAM hydrolase / SAM-dependent halogenase family.</text>
</comment>
<dbReference type="InterPro" id="IPR046470">
    <property type="entry name" value="SAM_HAT_C"/>
</dbReference>
<keyword evidence="6" id="KW-1185">Reference proteome</keyword>
<keyword evidence="1" id="KW-0949">S-adenosyl-L-methionine</keyword>
<dbReference type="InterPro" id="IPR002747">
    <property type="entry name" value="SAM_OH_AdoTrfase"/>
</dbReference>
<dbReference type="Pfam" id="PF01887">
    <property type="entry name" value="SAM_HAT_N"/>
    <property type="match status" value="1"/>
</dbReference>
<feature type="domain" description="S-adenosyl-l-methionine hydroxide adenosyltransferase C-terminal" evidence="4">
    <location>
        <begin position="179"/>
        <end position="255"/>
    </location>
</feature>
<reference evidence="5" key="1">
    <citation type="submission" date="2022-08" db="EMBL/GenBank/DDBJ databases">
        <title>Genomic Encyclopedia of Type Strains, Phase III (KMG-III): the genomes of soil and plant-associated and newly described type strains.</title>
        <authorList>
            <person name="Whitman W."/>
        </authorList>
    </citation>
    <scope>NUCLEOTIDE SEQUENCE</scope>
    <source>
        <strain evidence="5">HMT 1</strain>
    </source>
</reference>
<dbReference type="AlphaFoldDB" id="A0AAE3HLH6"/>
<evidence type="ECO:0000313" key="6">
    <source>
        <dbReference type="Proteomes" id="UP001204445"/>
    </source>
</evidence>
<dbReference type="InterPro" id="IPR023227">
    <property type="entry name" value="SAM_OH_AdoTrfase_C_sf"/>
</dbReference>
<dbReference type="PIRSF" id="PIRSF006779">
    <property type="entry name" value="UCP006779"/>
    <property type="match status" value="1"/>
</dbReference>
<dbReference type="Proteomes" id="UP001204445">
    <property type="component" value="Unassembled WGS sequence"/>
</dbReference>
<accession>A0AAE3HLH6</accession>
<name>A0AAE3HLH6_9GAMM</name>
<evidence type="ECO:0000313" key="5">
    <source>
        <dbReference type="EMBL" id="MCS3903172.1"/>
    </source>
</evidence>
<protein>
    <submittedName>
        <fullName evidence="5">S-adenosylmethionine hydrolase</fullName>
    </submittedName>
</protein>
<dbReference type="InterPro" id="IPR046469">
    <property type="entry name" value="SAM_HAT_N"/>
</dbReference>
<evidence type="ECO:0000259" key="3">
    <source>
        <dbReference type="Pfam" id="PF01887"/>
    </source>
</evidence>
<dbReference type="InterPro" id="IPR023228">
    <property type="entry name" value="SAM_OH_AdoTrfase_N_sf"/>
</dbReference>